<dbReference type="Proteomes" id="UP000242818">
    <property type="component" value="Unassembled WGS sequence"/>
</dbReference>
<accession>A0A1C4DJM2</accession>
<organism evidence="1 2">
    <name type="scientific">Chitinophaga costaii</name>
    <dbReference type="NCBI Taxonomy" id="1335309"/>
    <lineage>
        <taxon>Bacteria</taxon>
        <taxon>Pseudomonadati</taxon>
        <taxon>Bacteroidota</taxon>
        <taxon>Chitinophagia</taxon>
        <taxon>Chitinophagales</taxon>
        <taxon>Chitinophagaceae</taxon>
        <taxon>Chitinophaga</taxon>
    </lineage>
</organism>
<dbReference type="Pfam" id="PF09982">
    <property type="entry name" value="LpxR"/>
    <property type="match status" value="1"/>
</dbReference>
<reference evidence="1 2" key="1">
    <citation type="submission" date="2016-08" db="EMBL/GenBank/DDBJ databases">
        <authorList>
            <person name="Seilhamer J.J."/>
        </authorList>
    </citation>
    <scope>NUCLEOTIDE SEQUENCE [LARGE SCALE GENOMIC DNA]</scope>
    <source>
        <strain evidence="1 2">A37T2</strain>
    </source>
</reference>
<name>A0A1C4DJM2_9BACT</name>
<dbReference type="EMBL" id="FMAR01000005">
    <property type="protein sequence ID" value="SCC31465.1"/>
    <property type="molecule type" value="Genomic_DNA"/>
</dbReference>
<gene>
    <name evidence="1" type="ORF">GA0116948_105308</name>
</gene>
<dbReference type="InterPro" id="IPR018707">
    <property type="entry name" value="LpxR"/>
</dbReference>
<evidence type="ECO:0008006" key="3">
    <source>
        <dbReference type="Google" id="ProtNLM"/>
    </source>
</evidence>
<dbReference type="STRING" id="1335309.GA0116948_105308"/>
<dbReference type="InterPro" id="IPR037107">
    <property type="entry name" value="Put_OMP_sf"/>
</dbReference>
<dbReference type="Gene3D" id="2.40.128.140">
    <property type="entry name" value="Outer membrane protein"/>
    <property type="match status" value="1"/>
</dbReference>
<sequence>MAANRLSAQGTEKMLRLYEDNDGLNIRFLPTDQAYTNGFRLDFFYTKTGRDHFFLDRLAPKAGNSSINAYGWSAAQLMFTPDSLTEYNYRPNDYAYSTALFAIHSIYSYNPVKKYAFQSELILGVRGPAAGGEATQRFIHHLFKFERPHGWSHQLENKLLVNINVRFEKQLLQWGSHVELSGGTQVSAGTMMSGVSLYPLLRIGKMQPYYNGYIRQYTNTQRPKIPHHGILQAYLIFRPEIQWVVNNALLNGQLHAEDPVNEYKTVMIDRSNATIQKLVYSLNYGGVVSFGAFGIAYTQNTATALLKHGYSHEYGNISLYFAFH</sequence>
<protein>
    <recommendedName>
        <fullName evidence="3">Lipid A deacylase LpxR family protein</fullName>
    </recommendedName>
</protein>
<dbReference type="AlphaFoldDB" id="A0A1C4DJM2"/>
<evidence type="ECO:0000313" key="2">
    <source>
        <dbReference type="Proteomes" id="UP000242818"/>
    </source>
</evidence>
<keyword evidence="2" id="KW-1185">Reference proteome</keyword>
<proteinExistence type="predicted"/>
<evidence type="ECO:0000313" key="1">
    <source>
        <dbReference type="EMBL" id="SCC31465.1"/>
    </source>
</evidence>